<reference evidence="1 2" key="1">
    <citation type="submission" date="2017-08" db="EMBL/GenBank/DDBJ databases">
        <title>Complete Genome Sequence of Streptomyces formicae KY5, the formicamycin producer.</title>
        <authorList>
            <person name="Holmes N.A."/>
            <person name="Devine R."/>
            <person name="Qin Z."/>
            <person name="Seipke R.F."/>
            <person name="Wilkinson B."/>
            <person name="Hutchings M.I."/>
        </authorList>
    </citation>
    <scope>NUCLEOTIDE SEQUENCE [LARGE SCALE GENOMIC DNA]</scope>
    <source>
        <strain evidence="1 2">KY5</strain>
    </source>
</reference>
<accession>A0A291Q8G5</accession>
<dbReference type="EMBL" id="CP022685">
    <property type="protein sequence ID" value="ATL27714.1"/>
    <property type="molecule type" value="Genomic_DNA"/>
</dbReference>
<dbReference type="Proteomes" id="UP000221011">
    <property type="component" value="Chromosome"/>
</dbReference>
<proteinExistence type="predicted"/>
<gene>
    <name evidence="1" type="ORF">KY5_2696</name>
</gene>
<evidence type="ECO:0000313" key="1">
    <source>
        <dbReference type="EMBL" id="ATL27714.1"/>
    </source>
</evidence>
<evidence type="ECO:0000313" key="2">
    <source>
        <dbReference type="Proteomes" id="UP000221011"/>
    </source>
</evidence>
<organism evidence="1 2">
    <name type="scientific">Streptomyces formicae</name>
    <dbReference type="NCBI Taxonomy" id="1616117"/>
    <lineage>
        <taxon>Bacteria</taxon>
        <taxon>Bacillati</taxon>
        <taxon>Actinomycetota</taxon>
        <taxon>Actinomycetes</taxon>
        <taxon>Kitasatosporales</taxon>
        <taxon>Streptomycetaceae</taxon>
        <taxon>Streptomyces</taxon>
    </lineage>
</organism>
<keyword evidence="2" id="KW-1185">Reference proteome</keyword>
<dbReference type="AlphaFoldDB" id="A0A291Q8G5"/>
<name>A0A291Q8G5_9ACTN</name>
<protein>
    <submittedName>
        <fullName evidence="1">Uncharacterized protein</fullName>
    </submittedName>
</protein>
<sequence>MMVYPAITSCNPPPDACSSVRMVGAATLTMKASSRAMNWAASTTASSRPRRLSVPDALLNAGVGPAGAGEVVVVMPSSVPTIRYG</sequence>
<dbReference type="KEGG" id="sfk:KY5_2696"/>